<protein>
    <recommendedName>
        <fullName evidence="8">Glycosyltransferase 8 domain-containing protein 1</fullName>
    </recommendedName>
</protein>
<keyword evidence="2" id="KW-0328">Glycosyltransferase</keyword>
<dbReference type="PANTHER" id="PTHR13778">
    <property type="entry name" value="GLYCOSYLTRANSFERASE 8 DOMAIN-CONTAINING PROTEIN"/>
    <property type="match status" value="1"/>
</dbReference>
<dbReference type="InterPro" id="IPR050748">
    <property type="entry name" value="Glycosyltrans_8_dom-fam"/>
</dbReference>
<reference evidence="5 7" key="2">
    <citation type="journal article" date="2013" name="Nature">
        <title>Insights into bilaterian evolution from three spiralian genomes.</title>
        <authorList>
            <person name="Simakov O."/>
            <person name="Marletaz F."/>
            <person name="Cho S.J."/>
            <person name="Edsinger-Gonzales E."/>
            <person name="Havlak P."/>
            <person name="Hellsten U."/>
            <person name="Kuo D.H."/>
            <person name="Larsson T."/>
            <person name="Lv J."/>
            <person name="Arendt D."/>
            <person name="Savage R."/>
            <person name="Osoegawa K."/>
            <person name="de Jong P."/>
            <person name="Grimwood J."/>
            <person name="Chapman J.A."/>
            <person name="Shapiro H."/>
            <person name="Aerts A."/>
            <person name="Otillar R.P."/>
            <person name="Terry A.Y."/>
            <person name="Boore J.L."/>
            <person name="Grigoriev I.V."/>
            <person name="Lindberg D.R."/>
            <person name="Seaver E.C."/>
            <person name="Weisblat D.A."/>
            <person name="Putnam N.H."/>
            <person name="Rokhsar D.S."/>
        </authorList>
    </citation>
    <scope>NUCLEOTIDE SEQUENCE</scope>
    <source>
        <strain evidence="5 7">I ESC-2004</strain>
    </source>
</reference>
<dbReference type="GO" id="GO:0046872">
    <property type="term" value="F:metal ion binding"/>
    <property type="evidence" value="ECO:0007669"/>
    <property type="project" value="UniProtKB-KW"/>
</dbReference>
<evidence type="ECO:0008006" key="8">
    <source>
        <dbReference type="Google" id="ProtNLM"/>
    </source>
</evidence>
<evidence type="ECO:0000313" key="7">
    <source>
        <dbReference type="Proteomes" id="UP000014760"/>
    </source>
</evidence>
<sequence length="296" mass="33776">MAQNPPALDQEYVHVALTSDENTIVGTVAAVNSIWKNSRSPVKFLLLTNDVAYPMMKQWIENTELRDITYDLKQFDASLMNYARFFYPILFPDVHGRVVHVDDDCIVQGDITELANTAIKDGHICAVSEDSNPISSKYNFYQSVYPDFINFEHPEIQKIGLNAQQSSFNVGVYVMDVDRWREANITDQVFYWTELNSREDVYGSGKIMGGSQPPMMISLHDRVSLFEPIWHVRELGASAGTRYTRDFIETAKLLHWNGSFKPWKGTSAFGDIWDKYYVADPSGKVTLPPKAQNRKL</sequence>
<evidence type="ECO:0000313" key="6">
    <source>
        <dbReference type="EnsemblMetazoa" id="CapteP168505"/>
    </source>
</evidence>
<organism evidence="5">
    <name type="scientific">Capitella teleta</name>
    <name type="common">Polychaete worm</name>
    <dbReference type="NCBI Taxonomy" id="283909"/>
    <lineage>
        <taxon>Eukaryota</taxon>
        <taxon>Metazoa</taxon>
        <taxon>Spiralia</taxon>
        <taxon>Lophotrochozoa</taxon>
        <taxon>Annelida</taxon>
        <taxon>Polychaeta</taxon>
        <taxon>Sedentaria</taxon>
        <taxon>Scolecida</taxon>
        <taxon>Capitellidae</taxon>
        <taxon>Capitella</taxon>
    </lineage>
</organism>
<keyword evidence="4" id="KW-0479">Metal-binding</keyword>
<dbReference type="STRING" id="283909.R7UKT4"/>
<dbReference type="SUPFAM" id="SSF53448">
    <property type="entry name" value="Nucleotide-diphospho-sugar transferases"/>
    <property type="match status" value="1"/>
</dbReference>
<evidence type="ECO:0000256" key="2">
    <source>
        <dbReference type="ARBA" id="ARBA00022676"/>
    </source>
</evidence>
<dbReference type="EnsemblMetazoa" id="CapteT168505">
    <property type="protein sequence ID" value="CapteP168505"/>
    <property type="gene ID" value="CapteG168505"/>
</dbReference>
<accession>R7UKT4</accession>
<evidence type="ECO:0000256" key="1">
    <source>
        <dbReference type="ARBA" id="ARBA00006351"/>
    </source>
</evidence>
<dbReference type="HOGENOM" id="CLU_010770_0_0_1"/>
<dbReference type="InterPro" id="IPR029044">
    <property type="entry name" value="Nucleotide-diphossugar_trans"/>
</dbReference>
<dbReference type="Pfam" id="PF01501">
    <property type="entry name" value="Glyco_transf_8"/>
    <property type="match status" value="1"/>
</dbReference>
<keyword evidence="3" id="KW-0808">Transferase</keyword>
<dbReference type="EMBL" id="AMQN01007177">
    <property type="status" value="NOT_ANNOTATED_CDS"/>
    <property type="molecule type" value="Genomic_DNA"/>
</dbReference>
<dbReference type="OrthoDB" id="411524at2759"/>
<gene>
    <name evidence="5" type="ORF">CAPTEDRAFT_168505</name>
</gene>
<proteinExistence type="inferred from homology"/>
<comment type="similarity">
    <text evidence="1">Belongs to the glycosyltransferase 8 family.</text>
</comment>
<evidence type="ECO:0000313" key="5">
    <source>
        <dbReference type="EMBL" id="ELU07129.1"/>
    </source>
</evidence>
<dbReference type="AlphaFoldDB" id="R7UKT4"/>
<evidence type="ECO:0000256" key="4">
    <source>
        <dbReference type="ARBA" id="ARBA00022723"/>
    </source>
</evidence>
<dbReference type="EMBL" id="KB300141">
    <property type="protein sequence ID" value="ELU07129.1"/>
    <property type="molecule type" value="Genomic_DNA"/>
</dbReference>
<dbReference type="GO" id="GO:0005794">
    <property type="term" value="C:Golgi apparatus"/>
    <property type="evidence" value="ECO:0007669"/>
    <property type="project" value="TreeGrafter"/>
</dbReference>
<dbReference type="PANTHER" id="PTHR13778:SF47">
    <property type="entry name" value="LIPOPOLYSACCHARIDE 1,3-GALACTOSYLTRANSFERASE"/>
    <property type="match status" value="1"/>
</dbReference>
<dbReference type="Proteomes" id="UP000014760">
    <property type="component" value="Unassembled WGS sequence"/>
</dbReference>
<reference evidence="6" key="3">
    <citation type="submission" date="2015-06" db="UniProtKB">
        <authorList>
            <consortium name="EnsemblMetazoa"/>
        </authorList>
    </citation>
    <scope>IDENTIFICATION</scope>
</reference>
<name>R7UKT4_CAPTE</name>
<dbReference type="GO" id="GO:0016757">
    <property type="term" value="F:glycosyltransferase activity"/>
    <property type="evidence" value="ECO:0007669"/>
    <property type="project" value="UniProtKB-KW"/>
</dbReference>
<dbReference type="InterPro" id="IPR002495">
    <property type="entry name" value="Glyco_trans_8"/>
</dbReference>
<evidence type="ECO:0000256" key="3">
    <source>
        <dbReference type="ARBA" id="ARBA00022679"/>
    </source>
</evidence>
<dbReference type="OMA" id="HKLWNIS"/>
<reference evidence="7" key="1">
    <citation type="submission" date="2012-12" db="EMBL/GenBank/DDBJ databases">
        <authorList>
            <person name="Hellsten U."/>
            <person name="Grimwood J."/>
            <person name="Chapman J.A."/>
            <person name="Shapiro H."/>
            <person name="Aerts A."/>
            <person name="Otillar R.P."/>
            <person name="Terry A.Y."/>
            <person name="Boore J.L."/>
            <person name="Simakov O."/>
            <person name="Marletaz F."/>
            <person name="Cho S.-J."/>
            <person name="Edsinger-Gonzales E."/>
            <person name="Havlak P."/>
            <person name="Kuo D.-H."/>
            <person name="Larsson T."/>
            <person name="Lv J."/>
            <person name="Arendt D."/>
            <person name="Savage R."/>
            <person name="Osoegawa K."/>
            <person name="de Jong P."/>
            <person name="Lindberg D.R."/>
            <person name="Seaver E.C."/>
            <person name="Weisblat D.A."/>
            <person name="Putnam N.H."/>
            <person name="Grigoriev I.V."/>
            <person name="Rokhsar D.S."/>
        </authorList>
    </citation>
    <scope>NUCLEOTIDE SEQUENCE</scope>
    <source>
        <strain evidence="7">I ESC-2004</strain>
    </source>
</reference>
<dbReference type="Gene3D" id="3.90.550.10">
    <property type="entry name" value="Spore Coat Polysaccharide Biosynthesis Protein SpsA, Chain A"/>
    <property type="match status" value="1"/>
</dbReference>
<keyword evidence="7" id="KW-1185">Reference proteome</keyword>